<reference evidence="9 10" key="1">
    <citation type="submission" date="2019-06" db="EMBL/GenBank/DDBJ databases">
        <title>Amycolatopsis alkalitolerans sp. nov., isolated from Gastrodia elata Blume.</title>
        <authorList>
            <person name="Narsing Rao M.P."/>
            <person name="Li W.J."/>
        </authorList>
    </citation>
    <scope>NUCLEOTIDE SEQUENCE [LARGE SCALE GENOMIC DNA]</scope>
    <source>
        <strain evidence="9 10">SYSUP0005</strain>
    </source>
</reference>
<feature type="transmembrane region" description="Helical" evidence="7">
    <location>
        <begin position="107"/>
        <end position="125"/>
    </location>
</feature>
<dbReference type="CDD" id="cd17321">
    <property type="entry name" value="MFS_MMR_MDR_like"/>
    <property type="match status" value="1"/>
</dbReference>
<dbReference type="PANTHER" id="PTHR42718">
    <property type="entry name" value="MAJOR FACILITATOR SUPERFAMILY MULTIDRUG TRANSPORTER MFSC"/>
    <property type="match status" value="1"/>
</dbReference>
<dbReference type="InterPro" id="IPR020846">
    <property type="entry name" value="MFS_dom"/>
</dbReference>
<feature type="transmembrane region" description="Helical" evidence="7">
    <location>
        <begin position="46"/>
        <end position="65"/>
    </location>
</feature>
<dbReference type="AlphaFoldDB" id="A0A5C4LWZ9"/>
<dbReference type="PROSITE" id="PS50850">
    <property type="entry name" value="MFS"/>
    <property type="match status" value="1"/>
</dbReference>
<feature type="transmembrane region" description="Helical" evidence="7">
    <location>
        <begin position="132"/>
        <end position="156"/>
    </location>
</feature>
<gene>
    <name evidence="9" type="ORF">FG385_24370</name>
</gene>
<feature type="transmembrane region" description="Helical" evidence="7">
    <location>
        <begin position="326"/>
        <end position="345"/>
    </location>
</feature>
<dbReference type="EMBL" id="VDFW01000025">
    <property type="protein sequence ID" value="TNC22594.1"/>
    <property type="molecule type" value="Genomic_DNA"/>
</dbReference>
<dbReference type="Proteomes" id="UP000305546">
    <property type="component" value="Unassembled WGS sequence"/>
</dbReference>
<keyword evidence="5 7" id="KW-1133">Transmembrane helix</keyword>
<evidence type="ECO:0000313" key="10">
    <source>
        <dbReference type="Proteomes" id="UP000305546"/>
    </source>
</evidence>
<sequence length="466" mass="47984">MDDRQRWVLALTSVAALMVMLDMLVVTTALDAIRRTLGASITGLEWTVNAFTLAFAVFLMTASALGDRLGRRKMLVAGLAVFTLASAACAVAPGTGALIAARAAQGLGAAMVMPLAFSLLSAAFPPERRAKALGLFSGVTGLATLGGPLLGGAIVQGLSWQWIFWLNVPLGLVVIPLVRARIPESTGPAAPLDLPGVTLVTGAAFGVVWALVHGNGYGWTRLDVLGPLAVGLALGAGFVWWERRSPAPMLPMRLFRSRAFSAGNATGFLLYASIFGTAFFLPQFLQIALHYGPLRAGLALVPWTMTLTLVAPVAGTRIARFGERPLLAGGLFLQAVGFAWIALIAGPSLPYALLVPPLVLAGTGVSMAMPAAQHAVINSVGPAELGKASGAFNTLRQLGGTFGVVIVATVFTAAGGYGSPATFTAGFGPAVGTAAVLSLTAAVAGLWLPGRRVNSEPAEPVLEVSR</sequence>
<keyword evidence="6 7" id="KW-0472">Membrane</keyword>
<feature type="transmembrane region" description="Helical" evidence="7">
    <location>
        <begin position="398"/>
        <end position="417"/>
    </location>
</feature>
<accession>A0A5C4LWZ9</accession>
<feature type="transmembrane region" description="Helical" evidence="7">
    <location>
        <begin position="294"/>
        <end position="314"/>
    </location>
</feature>
<dbReference type="PANTHER" id="PTHR42718:SF46">
    <property type="entry name" value="BLR6921 PROTEIN"/>
    <property type="match status" value="1"/>
</dbReference>
<comment type="caution">
    <text evidence="9">The sequence shown here is derived from an EMBL/GenBank/DDBJ whole genome shotgun (WGS) entry which is preliminary data.</text>
</comment>
<feature type="transmembrane region" description="Helical" evidence="7">
    <location>
        <begin position="77"/>
        <end position="101"/>
    </location>
</feature>
<feature type="transmembrane region" description="Helical" evidence="7">
    <location>
        <begin position="351"/>
        <end position="377"/>
    </location>
</feature>
<dbReference type="InterPro" id="IPR036259">
    <property type="entry name" value="MFS_trans_sf"/>
</dbReference>
<evidence type="ECO:0000256" key="3">
    <source>
        <dbReference type="ARBA" id="ARBA00022475"/>
    </source>
</evidence>
<keyword evidence="10" id="KW-1185">Reference proteome</keyword>
<feature type="domain" description="Major facilitator superfamily (MFS) profile" evidence="8">
    <location>
        <begin position="8"/>
        <end position="453"/>
    </location>
</feature>
<dbReference type="SUPFAM" id="SSF103473">
    <property type="entry name" value="MFS general substrate transporter"/>
    <property type="match status" value="1"/>
</dbReference>
<evidence type="ECO:0000256" key="7">
    <source>
        <dbReference type="SAM" id="Phobius"/>
    </source>
</evidence>
<feature type="transmembrane region" description="Helical" evidence="7">
    <location>
        <begin position="423"/>
        <end position="448"/>
    </location>
</feature>
<comment type="subcellular location">
    <subcellularLocation>
        <location evidence="1">Cell membrane</location>
        <topology evidence="1">Multi-pass membrane protein</topology>
    </subcellularLocation>
</comment>
<organism evidence="9 10">
    <name type="scientific">Amycolatopsis alkalitolerans</name>
    <dbReference type="NCBI Taxonomy" id="2547244"/>
    <lineage>
        <taxon>Bacteria</taxon>
        <taxon>Bacillati</taxon>
        <taxon>Actinomycetota</taxon>
        <taxon>Actinomycetes</taxon>
        <taxon>Pseudonocardiales</taxon>
        <taxon>Pseudonocardiaceae</taxon>
        <taxon>Amycolatopsis</taxon>
    </lineage>
</organism>
<dbReference type="GO" id="GO:0022857">
    <property type="term" value="F:transmembrane transporter activity"/>
    <property type="evidence" value="ECO:0007669"/>
    <property type="project" value="InterPro"/>
</dbReference>
<proteinExistence type="predicted"/>
<dbReference type="RefSeq" id="WP_139099110.1">
    <property type="nucleotide sequence ID" value="NZ_VDFW01000025.1"/>
</dbReference>
<evidence type="ECO:0000256" key="1">
    <source>
        <dbReference type="ARBA" id="ARBA00004651"/>
    </source>
</evidence>
<keyword evidence="4 7" id="KW-0812">Transmembrane</keyword>
<dbReference type="Pfam" id="PF07690">
    <property type="entry name" value="MFS_1"/>
    <property type="match status" value="1"/>
</dbReference>
<feature type="transmembrane region" description="Helical" evidence="7">
    <location>
        <begin position="7"/>
        <end position="26"/>
    </location>
</feature>
<evidence type="ECO:0000256" key="5">
    <source>
        <dbReference type="ARBA" id="ARBA00022989"/>
    </source>
</evidence>
<feature type="transmembrane region" description="Helical" evidence="7">
    <location>
        <begin position="262"/>
        <end position="282"/>
    </location>
</feature>
<evidence type="ECO:0000256" key="4">
    <source>
        <dbReference type="ARBA" id="ARBA00022692"/>
    </source>
</evidence>
<protein>
    <submittedName>
        <fullName evidence="9">MFS transporter</fullName>
    </submittedName>
</protein>
<evidence type="ECO:0000313" key="9">
    <source>
        <dbReference type="EMBL" id="TNC22594.1"/>
    </source>
</evidence>
<dbReference type="Gene3D" id="1.20.1250.20">
    <property type="entry name" value="MFS general substrate transporter like domains"/>
    <property type="match status" value="1"/>
</dbReference>
<dbReference type="InterPro" id="IPR011701">
    <property type="entry name" value="MFS"/>
</dbReference>
<dbReference type="OrthoDB" id="7375466at2"/>
<evidence type="ECO:0000256" key="6">
    <source>
        <dbReference type="ARBA" id="ARBA00023136"/>
    </source>
</evidence>
<evidence type="ECO:0000256" key="2">
    <source>
        <dbReference type="ARBA" id="ARBA00022448"/>
    </source>
</evidence>
<feature type="transmembrane region" description="Helical" evidence="7">
    <location>
        <begin position="162"/>
        <end position="180"/>
    </location>
</feature>
<dbReference type="NCBIfam" id="TIGR00711">
    <property type="entry name" value="efflux_EmrB"/>
    <property type="match status" value="1"/>
</dbReference>
<keyword evidence="3" id="KW-1003">Cell membrane</keyword>
<name>A0A5C4LWZ9_9PSEU</name>
<evidence type="ECO:0000259" key="8">
    <source>
        <dbReference type="PROSITE" id="PS50850"/>
    </source>
</evidence>
<dbReference type="GO" id="GO:0005886">
    <property type="term" value="C:plasma membrane"/>
    <property type="evidence" value="ECO:0007669"/>
    <property type="project" value="UniProtKB-SubCell"/>
</dbReference>
<keyword evidence="2" id="KW-0813">Transport</keyword>
<dbReference type="Gene3D" id="1.20.1720.10">
    <property type="entry name" value="Multidrug resistance protein D"/>
    <property type="match status" value="1"/>
</dbReference>
<feature type="transmembrane region" description="Helical" evidence="7">
    <location>
        <begin position="224"/>
        <end position="241"/>
    </location>
</feature>
<feature type="transmembrane region" description="Helical" evidence="7">
    <location>
        <begin position="192"/>
        <end position="212"/>
    </location>
</feature>
<dbReference type="InterPro" id="IPR004638">
    <property type="entry name" value="EmrB-like"/>
</dbReference>